<evidence type="ECO:0000259" key="1">
    <source>
        <dbReference type="Pfam" id="PF26638"/>
    </source>
</evidence>
<dbReference type="VEuPathDB" id="FungiDB:RhiirA1_395236"/>
<dbReference type="Pfam" id="PF26638">
    <property type="entry name" value="DUF8211"/>
    <property type="match status" value="2"/>
</dbReference>
<comment type="caution">
    <text evidence="2">The sequence shown here is derived from an EMBL/GenBank/DDBJ whole genome shotgun (WGS) entry which is preliminary data.</text>
</comment>
<protein>
    <recommendedName>
        <fullName evidence="1">DUF8211 domain-containing protein</fullName>
    </recommendedName>
</protein>
<accession>A0A2N0NJ67</accession>
<feature type="domain" description="DUF8211" evidence="1">
    <location>
        <begin position="80"/>
        <end position="139"/>
    </location>
</feature>
<gene>
    <name evidence="2" type="ORF">RhiirA5_438369</name>
</gene>
<reference evidence="2 3" key="2">
    <citation type="submission" date="2017-09" db="EMBL/GenBank/DDBJ databases">
        <title>Extensive intraspecific genome diversity in a model arbuscular mycorrhizal fungus.</title>
        <authorList>
            <person name="Chen E.C."/>
            <person name="Morin E."/>
            <person name="Beaudet D."/>
            <person name="Noel J."/>
            <person name="Ndikumana S."/>
            <person name="Charron P."/>
            <person name="St-Onge C."/>
            <person name="Giorgi J."/>
            <person name="Grigoriev I.V."/>
            <person name="Roux C."/>
            <person name="Martin F.M."/>
            <person name="Corradi N."/>
        </authorList>
    </citation>
    <scope>NUCLEOTIDE SEQUENCE [LARGE SCALE GENOMIC DNA]</scope>
    <source>
        <strain evidence="2 3">A5</strain>
    </source>
</reference>
<proteinExistence type="predicted"/>
<name>A0A2N0NJ67_9GLOM</name>
<evidence type="ECO:0000313" key="2">
    <source>
        <dbReference type="EMBL" id="PKB94622.1"/>
    </source>
</evidence>
<dbReference type="EMBL" id="LLXJ01005783">
    <property type="protein sequence ID" value="PKB94622.1"/>
    <property type="molecule type" value="Genomic_DNA"/>
</dbReference>
<evidence type="ECO:0000313" key="3">
    <source>
        <dbReference type="Proteomes" id="UP000232722"/>
    </source>
</evidence>
<dbReference type="VEuPathDB" id="FungiDB:FUN_012311"/>
<organism evidence="2 3">
    <name type="scientific">Rhizophagus irregularis</name>
    <dbReference type="NCBI Taxonomy" id="588596"/>
    <lineage>
        <taxon>Eukaryota</taxon>
        <taxon>Fungi</taxon>
        <taxon>Fungi incertae sedis</taxon>
        <taxon>Mucoromycota</taxon>
        <taxon>Glomeromycotina</taxon>
        <taxon>Glomeromycetes</taxon>
        <taxon>Glomerales</taxon>
        <taxon>Glomeraceae</taxon>
        <taxon>Rhizophagus</taxon>
    </lineage>
</organism>
<dbReference type="AlphaFoldDB" id="A0A2N0NJ67"/>
<dbReference type="InterPro" id="IPR058524">
    <property type="entry name" value="DUF8211"/>
</dbReference>
<feature type="domain" description="DUF8211" evidence="1">
    <location>
        <begin position="38"/>
        <end position="77"/>
    </location>
</feature>
<dbReference type="VEuPathDB" id="FungiDB:RhiirFUN_006373"/>
<sequence length="400" mass="47217">MSFKRRGCILHQKLINLFQYKNGTDHIMDTYPNNKTFHATHLFNHWKKKTIKYIYSQRLGISYNSQYFANNVKRICSLERRIARRDSQVPADNIIDQLHHSRQHRFLFLPSQYVYKPLQHLKYQRNLRLNDNQNYKFPIPLRAIKPKKLKLKRPITPVTPLQNIPQEMLEEITNTHDLPAITIQSIPSDDRNTWHDKLGILIPNDLLPYVTEDPIYVSKRQEKLKGKHHALGSKAWLAAIKERKSLAERNAERDNYINALSTRAKLWGTSFNSIEHREGMVRDLTDFQNHFHKKISVLTNRRTLLHEKLDKRISVSKTNKKLEQLELEFAQFKIDYFSVMNSSADHYRYKGHTSDDTKELELRPCKHPDNMSLDNIKQIGSIKKLRSDLLITDDVNVSTF</sequence>
<dbReference type="Proteomes" id="UP000232722">
    <property type="component" value="Unassembled WGS sequence"/>
</dbReference>
<reference evidence="2 3" key="1">
    <citation type="submission" date="2016-04" db="EMBL/GenBank/DDBJ databases">
        <title>Genome analyses suggest a sexual origin of heterokaryosis in a supposedly ancient asexual fungus.</title>
        <authorList>
            <person name="Ropars J."/>
            <person name="Sedzielewska K."/>
            <person name="Noel J."/>
            <person name="Charron P."/>
            <person name="Farinelli L."/>
            <person name="Marton T."/>
            <person name="Kruger M."/>
            <person name="Pelin A."/>
            <person name="Brachmann A."/>
            <person name="Corradi N."/>
        </authorList>
    </citation>
    <scope>NUCLEOTIDE SEQUENCE [LARGE SCALE GENOMIC DNA]</scope>
    <source>
        <strain evidence="2 3">A5</strain>
    </source>
</reference>